<gene>
    <name evidence="1" type="ORF">DERF_008037</name>
</gene>
<comment type="caution">
    <text evidence="1">The sequence shown here is derived from an EMBL/GenBank/DDBJ whole genome shotgun (WGS) entry which is preliminary data.</text>
</comment>
<reference evidence="1" key="1">
    <citation type="submission" date="2013-05" db="EMBL/GenBank/DDBJ databases">
        <authorList>
            <person name="Yim A.K.Y."/>
            <person name="Chan T.F."/>
            <person name="Ji K.M."/>
            <person name="Liu X.Y."/>
            <person name="Zhou J.W."/>
            <person name="Li R.Q."/>
            <person name="Yang K.Y."/>
            <person name="Li J."/>
            <person name="Li M."/>
            <person name="Law P.T.W."/>
            <person name="Wu Y.L."/>
            <person name="Cai Z.L."/>
            <person name="Qin H."/>
            <person name="Bao Y."/>
            <person name="Leung R.K.K."/>
            <person name="Ng P.K.S."/>
            <person name="Zou J."/>
            <person name="Zhong X.J."/>
            <person name="Ran P.X."/>
            <person name="Zhong N.S."/>
            <person name="Liu Z.G."/>
            <person name="Tsui S.K.W."/>
        </authorList>
    </citation>
    <scope>NUCLEOTIDE SEQUENCE</scope>
    <source>
        <strain evidence="1">Derf</strain>
        <tissue evidence="1">Whole organism</tissue>
    </source>
</reference>
<reference evidence="1" key="2">
    <citation type="journal article" date="2022" name="Res Sq">
        <title>Comparative Genomics Reveals Insights into the Divergent Evolution of Astigmatic Mites and Household Pest Adaptations.</title>
        <authorList>
            <person name="Xiong Q."/>
            <person name="Wan A.T.-Y."/>
            <person name="Liu X.-Y."/>
            <person name="Fung C.S.-H."/>
            <person name="Xiao X."/>
            <person name="Malainual N."/>
            <person name="Hou J."/>
            <person name="Wang L."/>
            <person name="Wang M."/>
            <person name="Yang K."/>
            <person name="Cui Y."/>
            <person name="Leung E."/>
            <person name="Nong W."/>
            <person name="Shin S.-K."/>
            <person name="Au S."/>
            <person name="Jeong K.Y."/>
            <person name="Chew F.T."/>
            <person name="Hui J."/>
            <person name="Leung T.F."/>
            <person name="Tungtrongchitr A."/>
            <person name="Zhong N."/>
            <person name="Liu Z."/>
            <person name="Tsui S."/>
        </authorList>
    </citation>
    <scope>NUCLEOTIDE SEQUENCE</scope>
    <source>
        <strain evidence="1">Derf</strain>
        <tissue evidence="1">Whole organism</tissue>
    </source>
</reference>
<proteinExistence type="predicted"/>
<name>A0A922HZ49_DERFA</name>
<organism evidence="1 2">
    <name type="scientific">Dermatophagoides farinae</name>
    <name type="common">American house dust mite</name>
    <dbReference type="NCBI Taxonomy" id="6954"/>
    <lineage>
        <taxon>Eukaryota</taxon>
        <taxon>Metazoa</taxon>
        <taxon>Ecdysozoa</taxon>
        <taxon>Arthropoda</taxon>
        <taxon>Chelicerata</taxon>
        <taxon>Arachnida</taxon>
        <taxon>Acari</taxon>
        <taxon>Acariformes</taxon>
        <taxon>Sarcoptiformes</taxon>
        <taxon>Astigmata</taxon>
        <taxon>Psoroptidia</taxon>
        <taxon>Analgoidea</taxon>
        <taxon>Pyroglyphidae</taxon>
        <taxon>Dermatophagoidinae</taxon>
        <taxon>Dermatophagoides</taxon>
    </lineage>
</organism>
<keyword evidence="2" id="KW-1185">Reference proteome</keyword>
<protein>
    <submittedName>
        <fullName evidence="1">Uncharacterized protein</fullName>
    </submittedName>
</protein>
<sequence>MAKNDNDDDDINPNYHENPVMTEFVQTESTLKQNSSQQQLYDENQINQSDKEKVIIITSINNDEKSSYHIH</sequence>
<dbReference type="AlphaFoldDB" id="A0A922HZ49"/>
<evidence type="ECO:0000313" key="2">
    <source>
        <dbReference type="Proteomes" id="UP000790347"/>
    </source>
</evidence>
<dbReference type="Proteomes" id="UP000790347">
    <property type="component" value="Unassembled WGS sequence"/>
</dbReference>
<accession>A0A922HZ49</accession>
<evidence type="ECO:0000313" key="1">
    <source>
        <dbReference type="EMBL" id="KAH9517359.1"/>
    </source>
</evidence>
<dbReference type="EMBL" id="ASGP02000003">
    <property type="protein sequence ID" value="KAH9517359.1"/>
    <property type="molecule type" value="Genomic_DNA"/>
</dbReference>